<dbReference type="KEGG" id="sbf:JCM31447_03130"/>
<dbReference type="OrthoDB" id="9803354at2"/>
<dbReference type="SUPFAM" id="SSF53383">
    <property type="entry name" value="PLP-dependent transferases"/>
    <property type="match status" value="1"/>
</dbReference>
<accession>A0A4P2VHT1</accession>
<evidence type="ECO:0000313" key="2">
    <source>
        <dbReference type="EMBL" id="BBH51888.1"/>
    </source>
</evidence>
<dbReference type="InterPro" id="IPR015424">
    <property type="entry name" value="PyrdxlP-dep_Trfase"/>
</dbReference>
<dbReference type="Proteomes" id="UP000291236">
    <property type="component" value="Chromosome"/>
</dbReference>
<dbReference type="Pfam" id="PF00155">
    <property type="entry name" value="Aminotran_1_2"/>
    <property type="match status" value="1"/>
</dbReference>
<dbReference type="EMBL" id="AP019368">
    <property type="protein sequence ID" value="BBH51888.1"/>
    <property type="molecule type" value="Genomic_DNA"/>
</dbReference>
<feature type="domain" description="Aminotransferase class I/classII large" evidence="1">
    <location>
        <begin position="54"/>
        <end position="353"/>
    </location>
</feature>
<dbReference type="AlphaFoldDB" id="A0A4P2VHT1"/>
<protein>
    <submittedName>
        <fullName evidence="2">Aspartate aminotransferase</fullName>
    </submittedName>
</protein>
<dbReference type="InterPro" id="IPR015422">
    <property type="entry name" value="PyrdxlP-dep_Trfase_small"/>
</dbReference>
<dbReference type="PANTHER" id="PTHR43510">
    <property type="entry name" value="AMINOTRANSFERASE FUNCTION, HYPOTHETICAL (EUROFUNG)"/>
    <property type="match status" value="1"/>
</dbReference>
<dbReference type="Gene3D" id="3.90.1150.10">
    <property type="entry name" value="Aspartate Aminotransferase, domain 1"/>
    <property type="match status" value="1"/>
</dbReference>
<name>A0A4P2VHT1_FLUSA</name>
<evidence type="ECO:0000313" key="3">
    <source>
        <dbReference type="Proteomes" id="UP000291236"/>
    </source>
</evidence>
<sequence length="374" mass="43247">MKLPLFKLEDYLSEREFSSDIMFSGSDMEAFLMQDILKLAKSEILDIWNNLKLSYTYPLGNPLLLDELNKKYQLNNCSENICTFSGAEEGIYAALNSILNKDDHVIIFSPCYQSLKEIPNNICEVSEVQLKFLNNKCFFDISEVSRLIKPNTKMIIFNFPHNPSGTIISKEELKYLIDLSRKHGLYIFSDEVYRGLEVNHSDQLPYIASEYEKGISLGVMSKSYGMPGLRIGWLAMQDKKLLKKISNMKHYLSICNSAPSEILALISLQNEDHIYSRNLSILNNNLKLISTFFKEHDSVFEWYPPKGGCIAFPKLKLKRPVYDFCEELRIKEHIVLLPGDIFDHSHNHFRVGFGRLNMPEALSRLKRYIQTEKL</sequence>
<dbReference type="Gene3D" id="3.40.640.10">
    <property type="entry name" value="Type I PLP-dependent aspartate aminotransferase-like (Major domain)"/>
    <property type="match status" value="1"/>
</dbReference>
<organism evidence="2 3">
    <name type="scientific">Fluviispira sanaruensis</name>
    <dbReference type="NCBI Taxonomy" id="2493639"/>
    <lineage>
        <taxon>Bacteria</taxon>
        <taxon>Pseudomonadati</taxon>
        <taxon>Bdellovibrionota</taxon>
        <taxon>Oligoflexia</taxon>
        <taxon>Silvanigrellales</taxon>
        <taxon>Silvanigrellaceae</taxon>
        <taxon>Fluviispira</taxon>
    </lineage>
</organism>
<dbReference type="GO" id="GO:0008483">
    <property type="term" value="F:transaminase activity"/>
    <property type="evidence" value="ECO:0007669"/>
    <property type="project" value="UniProtKB-KW"/>
</dbReference>
<reference evidence="2 3" key="1">
    <citation type="submission" date="2018-12" db="EMBL/GenBank/DDBJ databases">
        <title>Rubrispira sanarue gen. nov., sp., nov., a member of the order Silvanigrellales, isolated from a brackish lake in Hamamatsu Japan.</title>
        <authorList>
            <person name="Maejima Y."/>
            <person name="Iino T."/>
            <person name="Muraguchi Y."/>
            <person name="Fukuda K."/>
            <person name="Nojiri H."/>
            <person name="Ohkuma M."/>
            <person name="Moriuchi R."/>
            <person name="Dohra H."/>
            <person name="Kimbara K."/>
            <person name="Shintani M."/>
        </authorList>
    </citation>
    <scope>NUCLEOTIDE SEQUENCE [LARGE SCALE GENOMIC DNA]</scope>
    <source>
        <strain evidence="2 3">RF1110005</strain>
    </source>
</reference>
<keyword evidence="2" id="KW-0032">Aminotransferase</keyword>
<proteinExistence type="predicted"/>
<dbReference type="InterPro" id="IPR015421">
    <property type="entry name" value="PyrdxlP-dep_Trfase_major"/>
</dbReference>
<dbReference type="RefSeq" id="WP_130605852.1">
    <property type="nucleotide sequence ID" value="NZ_AP019368.1"/>
</dbReference>
<keyword evidence="3" id="KW-1185">Reference proteome</keyword>
<dbReference type="CDD" id="cd00609">
    <property type="entry name" value="AAT_like"/>
    <property type="match status" value="1"/>
</dbReference>
<keyword evidence="2" id="KW-0808">Transferase</keyword>
<dbReference type="GO" id="GO:0030170">
    <property type="term" value="F:pyridoxal phosphate binding"/>
    <property type="evidence" value="ECO:0007669"/>
    <property type="project" value="InterPro"/>
</dbReference>
<evidence type="ECO:0000259" key="1">
    <source>
        <dbReference type="Pfam" id="PF00155"/>
    </source>
</evidence>
<gene>
    <name evidence="2" type="ORF">JCM31447_03130</name>
</gene>
<dbReference type="PANTHER" id="PTHR43510:SF1">
    <property type="entry name" value="AMINOTRANSFERASE FUNCTION, HYPOTHETICAL (EUROFUNG)"/>
    <property type="match status" value="1"/>
</dbReference>
<dbReference type="InterPro" id="IPR004839">
    <property type="entry name" value="Aminotransferase_I/II_large"/>
</dbReference>